<accession>A0A9J5WN60</accession>
<reference evidence="1 2" key="1">
    <citation type="submission" date="2020-09" db="EMBL/GenBank/DDBJ databases">
        <title>De no assembly of potato wild relative species, Solanum commersonii.</title>
        <authorList>
            <person name="Cho K."/>
        </authorList>
    </citation>
    <scope>NUCLEOTIDE SEQUENCE [LARGE SCALE GENOMIC DNA]</scope>
    <source>
        <strain evidence="1">LZ3.2</strain>
        <tissue evidence="1">Leaf</tissue>
    </source>
</reference>
<proteinExistence type="predicted"/>
<dbReference type="AlphaFoldDB" id="A0A9J5WN60"/>
<evidence type="ECO:0000313" key="2">
    <source>
        <dbReference type="Proteomes" id="UP000824120"/>
    </source>
</evidence>
<evidence type="ECO:0000313" key="1">
    <source>
        <dbReference type="EMBL" id="KAG5576612.1"/>
    </source>
</evidence>
<sequence length="182" mass="20691">MRSSRTPICFMKVSLHITPLTLSRSVLGYGTGAHPLGLNLIKGRRMEKTHFQLGEDEILLSSSVRKTLCKHGRKYPKKTSENSVGRSFDKPSALSCSVSLRDLVLLRGIIRQNADFSFHRLFDPTPSRLCVLEQMVECVPLVMRMLQLLRSFQPFCSFLRLSQTLVQLFNKVSEIVLHKTKS</sequence>
<dbReference type="Proteomes" id="UP000824120">
    <property type="component" value="Chromosome 11"/>
</dbReference>
<gene>
    <name evidence="1" type="ORF">H5410_056746</name>
</gene>
<protein>
    <submittedName>
        <fullName evidence="1">Uncharacterized protein</fullName>
    </submittedName>
</protein>
<name>A0A9J5WN60_SOLCO</name>
<comment type="caution">
    <text evidence="1">The sequence shown here is derived from an EMBL/GenBank/DDBJ whole genome shotgun (WGS) entry which is preliminary data.</text>
</comment>
<dbReference type="EMBL" id="JACXVP010000011">
    <property type="protein sequence ID" value="KAG5576612.1"/>
    <property type="molecule type" value="Genomic_DNA"/>
</dbReference>
<organism evidence="1 2">
    <name type="scientific">Solanum commersonii</name>
    <name type="common">Commerson's wild potato</name>
    <name type="synonym">Commerson's nightshade</name>
    <dbReference type="NCBI Taxonomy" id="4109"/>
    <lineage>
        <taxon>Eukaryota</taxon>
        <taxon>Viridiplantae</taxon>
        <taxon>Streptophyta</taxon>
        <taxon>Embryophyta</taxon>
        <taxon>Tracheophyta</taxon>
        <taxon>Spermatophyta</taxon>
        <taxon>Magnoliopsida</taxon>
        <taxon>eudicotyledons</taxon>
        <taxon>Gunneridae</taxon>
        <taxon>Pentapetalae</taxon>
        <taxon>asterids</taxon>
        <taxon>lamiids</taxon>
        <taxon>Solanales</taxon>
        <taxon>Solanaceae</taxon>
        <taxon>Solanoideae</taxon>
        <taxon>Solaneae</taxon>
        <taxon>Solanum</taxon>
    </lineage>
</organism>
<keyword evidence="2" id="KW-1185">Reference proteome</keyword>